<dbReference type="EMBL" id="AP008211">
    <property type="protein sequence ID" value="BAF16759.2"/>
    <property type="molecule type" value="Genomic_DNA"/>
</dbReference>
<dbReference type="InterPro" id="IPR005519">
    <property type="entry name" value="Acid_phosphat_B-like"/>
</dbReference>
<dbReference type="InterPro" id="IPR023214">
    <property type="entry name" value="HAD_sf"/>
</dbReference>
<dbReference type="KEGG" id="dosa:Os05g0188900"/>
<protein>
    <submittedName>
        <fullName evidence="1">Os05g0188900 protein</fullName>
    </submittedName>
</protein>
<evidence type="ECO:0000313" key="2">
    <source>
        <dbReference type="Proteomes" id="UP000000763"/>
    </source>
</evidence>
<dbReference type="Pfam" id="PF03767">
    <property type="entry name" value="Acid_phosphat_B"/>
    <property type="match status" value="1"/>
</dbReference>
<accession>Q0DK64</accession>
<dbReference type="Gene3D" id="3.40.50.1000">
    <property type="entry name" value="HAD superfamily/HAD-like"/>
    <property type="match status" value="1"/>
</dbReference>
<reference evidence="1 2" key="1">
    <citation type="journal article" date="2005" name="Nature">
        <title>The map-based sequence of the rice genome.</title>
        <authorList>
            <consortium name="International rice genome sequencing project (IRGSP)"/>
            <person name="Matsumoto T."/>
            <person name="Wu J."/>
            <person name="Kanamori H."/>
            <person name="Katayose Y."/>
            <person name="Fujisawa M."/>
            <person name="Namiki N."/>
            <person name="Mizuno H."/>
            <person name="Yamamoto K."/>
            <person name="Antonio B.A."/>
            <person name="Baba T."/>
            <person name="Sakata K."/>
            <person name="Nagamura Y."/>
            <person name="Aoki H."/>
            <person name="Arikawa K."/>
            <person name="Arita K."/>
            <person name="Bito T."/>
            <person name="Chiden Y."/>
            <person name="Fujitsuka N."/>
            <person name="Fukunaka R."/>
            <person name="Hamada M."/>
            <person name="Harada C."/>
            <person name="Hayashi A."/>
            <person name="Hijishita S."/>
            <person name="Honda M."/>
            <person name="Hosokawa S."/>
            <person name="Ichikawa Y."/>
            <person name="Idonuma A."/>
            <person name="Iijima M."/>
            <person name="Ikeda M."/>
            <person name="Ikeno M."/>
            <person name="Ito K."/>
            <person name="Ito S."/>
            <person name="Ito T."/>
            <person name="Ito Y."/>
            <person name="Ito Y."/>
            <person name="Iwabuchi A."/>
            <person name="Kamiya K."/>
            <person name="Karasawa W."/>
            <person name="Kurita K."/>
            <person name="Katagiri S."/>
            <person name="Kikuta A."/>
            <person name="Kobayashi H."/>
            <person name="Kobayashi N."/>
            <person name="Machita K."/>
            <person name="Maehara T."/>
            <person name="Masukawa M."/>
            <person name="Mizubayashi T."/>
            <person name="Mukai Y."/>
            <person name="Nagasaki H."/>
            <person name="Nagata Y."/>
            <person name="Naito S."/>
            <person name="Nakashima M."/>
            <person name="Nakama Y."/>
            <person name="Nakamichi Y."/>
            <person name="Nakamura M."/>
            <person name="Meguro A."/>
            <person name="Negishi M."/>
            <person name="Ohta I."/>
            <person name="Ohta T."/>
            <person name="Okamoto M."/>
            <person name="Ono N."/>
            <person name="Saji S."/>
            <person name="Sakaguchi M."/>
            <person name="Sakai K."/>
            <person name="Shibata M."/>
            <person name="Shimokawa T."/>
            <person name="Song J."/>
            <person name="Takazaki Y."/>
            <person name="Terasawa K."/>
            <person name="Tsugane M."/>
            <person name="Tsuji K."/>
            <person name="Ueda S."/>
            <person name="Waki K."/>
            <person name="Yamagata H."/>
            <person name="Yamamoto M."/>
            <person name="Yamamoto S."/>
            <person name="Yamane H."/>
            <person name="Yoshiki S."/>
            <person name="Yoshihara R."/>
            <person name="Yukawa K."/>
            <person name="Zhong H."/>
            <person name="Yano M."/>
            <person name="Yuan Q."/>
            <person name="Ouyang S."/>
            <person name="Liu J."/>
            <person name="Jones K.M."/>
            <person name="Gansberger K."/>
            <person name="Moffat K."/>
            <person name="Hill J."/>
            <person name="Bera J."/>
            <person name="Fadrosh D."/>
            <person name="Jin S."/>
            <person name="Johri S."/>
            <person name="Kim M."/>
            <person name="Overton L."/>
            <person name="Reardon M."/>
            <person name="Tsitrin T."/>
            <person name="Vuong H."/>
            <person name="Weaver B."/>
            <person name="Ciecko A."/>
            <person name="Tallon L."/>
            <person name="Jackson J."/>
            <person name="Pai G."/>
            <person name="Aken S.V."/>
            <person name="Utterback T."/>
            <person name="Reidmuller S."/>
            <person name="Feldblyum T."/>
            <person name="Hsiao J."/>
            <person name="Zismann V."/>
            <person name="Iobst S."/>
            <person name="de Vazeille A.R."/>
            <person name="Buell C.R."/>
            <person name="Ying K."/>
            <person name="Li Y."/>
            <person name="Lu T."/>
            <person name="Huang Y."/>
            <person name="Zhao Q."/>
            <person name="Feng Q."/>
            <person name="Zhang L."/>
            <person name="Zhu J."/>
            <person name="Weng Q."/>
            <person name="Mu J."/>
            <person name="Lu Y."/>
            <person name="Fan D."/>
            <person name="Liu Y."/>
            <person name="Guan J."/>
            <person name="Zhang Y."/>
            <person name="Yu S."/>
            <person name="Liu X."/>
            <person name="Zhang Y."/>
            <person name="Hong G."/>
            <person name="Han B."/>
            <person name="Choisne N."/>
            <person name="Demange N."/>
            <person name="Orjeda G."/>
            <person name="Samain S."/>
            <person name="Cattolico L."/>
            <person name="Pelletier E."/>
            <person name="Couloux A."/>
            <person name="Segurens B."/>
            <person name="Wincker P."/>
            <person name="D'Hont A."/>
            <person name="Scarpelli C."/>
            <person name="Weissenbach J."/>
            <person name="Salanoubat M."/>
            <person name="Quetier F."/>
            <person name="Yu Y."/>
            <person name="Kim H.R."/>
            <person name="Rambo T."/>
            <person name="Currie J."/>
            <person name="Collura K."/>
            <person name="Luo M."/>
            <person name="Yang T."/>
            <person name="Ammiraju J.S.S."/>
            <person name="Engler F."/>
            <person name="Soderlund C."/>
            <person name="Wing R.A."/>
            <person name="Palmer L.E."/>
            <person name="de la Bastide M."/>
            <person name="Spiegel L."/>
            <person name="Nascimento L."/>
            <person name="Zutavern T."/>
            <person name="O'Shaughnessy A."/>
            <person name="Dike S."/>
            <person name="Dedhia N."/>
            <person name="Preston R."/>
            <person name="Balija V."/>
            <person name="McCombie W.R."/>
            <person name="Chow T."/>
            <person name="Chen H."/>
            <person name="Chung M."/>
            <person name="Chen C."/>
            <person name="Shaw J."/>
            <person name="Wu H."/>
            <person name="Hsiao K."/>
            <person name="Chao Y."/>
            <person name="Chu M."/>
            <person name="Cheng C."/>
            <person name="Hour A."/>
            <person name="Lee P."/>
            <person name="Lin S."/>
            <person name="Lin Y."/>
            <person name="Liou J."/>
            <person name="Liu S."/>
            <person name="Hsing Y."/>
            <person name="Raghuvanshi S."/>
            <person name="Mohanty A."/>
            <person name="Bharti A.K."/>
            <person name="Gaur A."/>
            <person name="Gupta V."/>
            <person name="Kumar D."/>
            <person name="Ravi V."/>
            <person name="Vij S."/>
            <person name="Kapur A."/>
            <person name="Khurana P."/>
            <person name="Khurana P."/>
            <person name="Khurana J.P."/>
            <person name="Tyagi A.K."/>
            <person name="Gaikwad K."/>
            <person name="Singh A."/>
            <person name="Dalal V."/>
            <person name="Srivastava S."/>
            <person name="Dixit A."/>
            <person name="Pal A.K."/>
            <person name="Ghazi I.A."/>
            <person name="Yadav M."/>
            <person name="Pandit A."/>
            <person name="Bhargava A."/>
            <person name="Sureshbabu K."/>
            <person name="Batra K."/>
            <person name="Sharma T.R."/>
            <person name="Mohapatra T."/>
            <person name="Singh N.K."/>
            <person name="Messing J."/>
            <person name="Nelson A.B."/>
            <person name="Fuks G."/>
            <person name="Kavchok S."/>
            <person name="Keizer G."/>
            <person name="Linton E."/>
            <person name="Llaca V."/>
            <person name="Song R."/>
            <person name="Tanyolac B."/>
            <person name="Young S."/>
            <person name="Ho-Il K."/>
            <person name="Hahn J.H."/>
            <person name="Sangsakoo G."/>
            <person name="Vanavichit A."/>
            <person name="de Mattos Luiz.A.T."/>
            <person name="Zimmer P.D."/>
            <person name="Malone G."/>
            <person name="Dellagostin O."/>
            <person name="de Oliveira A.C."/>
            <person name="Bevan M."/>
            <person name="Bancroft I."/>
            <person name="Minx P."/>
            <person name="Cordum H."/>
            <person name="Wilson R."/>
            <person name="Cheng Z."/>
            <person name="Jin W."/>
            <person name="Jiang J."/>
            <person name="Leong S.A."/>
            <person name="Iwama H."/>
            <person name="Gojobori T."/>
            <person name="Itoh T."/>
            <person name="Niimura Y."/>
            <person name="Fujii Y."/>
            <person name="Habara T."/>
            <person name="Sakai H."/>
            <person name="Sato Y."/>
            <person name="Wilson G."/>
            <person name="Kumar K."/>
            <person name="McCouch S."/>
            <person name="Juretic N."/>
            <person name="Hoen D."/>
            <person name="Wright S."/>
            <person name="Bruskiewich R."/>
            <person name="Bureau T."/>
            <person name="Miyao A."/>
            <person name="Hirochika H."/>
            <person name="Nishikawa T."/>
            <person name="Kadowaki K."/>
            <person name="Sugiura M."/>
            <person name="Burr B."/>
            <person name="Sasaki T."/>
        </authorList>
    </citation>
    <scope>NUCLEOTIDE SEQUENCE [LARGE SCALE GENOMIC DNA]</scope>
    <source>
        <strain evidence="2">cv. Nipponbare</strain>
    </source>
</reference>
<dbReference type="PANTHER" id="PTHR31284:SF19">
    <property type="entry name" value="VEGETATIVE STORAGE PROTEIN 1-RELATED"/>
    <property type="match status" value="1"/>
</dbReference>
<dbReference type="PANTHER" id="PTHR31284">
    <property type="entry name" value="ACID PHOSPHATASE-LIKE PROTEIN"/>
    <property type="match status" value="1"/>
</dbReference>
<dbReference type="AlphaFoldDB" id="Q0DK64"/>
<evidence type="ECO:0000313" key="1">
    <source>
        <dbReference type="EMBL" id="BAF16759.2"/>
    </source>
</evidence>
<organism evidence="1 2">
    <name type="scientific">Oryza sativa subsp. japonica</name>
    <name type="common">Rice</name>
    <dbReference type="NCBI Taxonomy" id="39947"/>
    <lineage>
        <taxon>Eukaryota</taxon>
        <taxon>Viridiplantae</taxon>
        <taxon>Streptophyta</taxon>
        <taxon>Embryophyta</taxon>
        <taxon>Tracheophyta</taxon>
        <taxon>Spermatophyta</taxon>
        <taxon>Magnoliopsida</taxon>
        <taxon>Liliopsida</taxon>
        <taxon>Poales</taxon>
        <taxon>Poaceae</taxon>
        <taxon>BOP clade</taxon>
        <taxon>Oryzoideae</taxon>
        <taxon>Oryzeae</taxon>
        <taxon>Oryzinae</taxon>
        <taxon>Oryza</taxon>
        <taxon>Oryza sativa</taxon>
    </lineage>
</organism>
<sequence length="279" mass="31024">MDVEISTEARWLELTANNCASGLLHYDSKARLRWCRGVAKVREEDPGLQIRRSVDIGFFSSVHKTTSKKDQVKFKTEDGGEHGLRGVYDVTARKEFNFAWQDNYGDMREGVALLQVESRGRSYRDSGSLLFTVSLMEGTAPALAGTLRLYRRLLELGIKPVFLTVRTENQRAVTIRNLSQQGYSGWEKLVLQPTGGLSIEAFKSGERHKLVSDGYAIVGNIGDQWSDLLGPAAGARTFKLSNPIWSLVDDQCTVDRKLVVFISSNNGIDGFCSIELVPS</sequence>
<reference evidence="2" key="2">
    <citation type="journal article" date="2008" name="Nucleic Acids Res.">
        <title>The rice annotation project database (RAP-DB): 2008 update.</title>
        <authorList>
            <consortium name="The rice annotation project (RAP)"/>
        </authorList>
    </citation>
    <scope>GENOME REANNOTATION</scope>
    <source>
        <strain evidence="2">cv. Nipponbare</strain>
    </source>
</reference>
<gene>
    <name evidence="1" type="ordered locus">Os05g0188900</name>
</gene>
<name>Q0DK64_ORYSJ</name>
<proteinExistence type="predicted"/>
<dbReference type="Proteomes" id="UP000000763">
    <property type="component" value="Chromosome 5"/>
</dbReference>